<dbReference type="GO" id="GO:0003919">
    <property type="term" value="F:FMN adenylyltransferase activity"/>
    <property type="evidence" value="ECO:0007669"/>
    <property type="project" value="UniProtKB-EC"/>
</dbReference>
<evidence type="ECO:0000256" key="6">
    <source>
        <dbReference type="ARBA" id="ARBA00022695"/>
    </source>
</evidence>
<evidence type="ECO:0000256" key="1">
    <source>
        <dbReference type="ARBA" id="ARBA00004726"/>
    </source>
</evidence>
<evidence type="ECO:0000256" key="8">
    <source>
        <dbReference type="ARBA" id="ARBA00022827"/>
    </source>
</evidence>
<evidence type="ECO:0000256" key="11">
    <source>
        <dbReference type="ARBA" id="ARBA00031871"/>
    </source>
</evidence>
<comment type="caution">
    <text evidence="15">The sequence shown here is derived from an EMBL/GenBank/DDBJ whole genome shotgun (WGS) entry which is preliminary data.</text>
</comment>
<dbReference type="CDD" id="cd23948">
    <property type="entry name" value="FAD_synthase"/>
    <property type="match status" value="1"/>
</dbReference>
<dbReference type="InterPro" id="IPR002500">
    <property type="entry name" value="PAPS_reduct_dom"/>
</dbReference>
<dbReference type="InterPro" id="IPR014729">
    <property type="entry name" value="Rossmann-like_a/b/a_fold"/>
</dbReference>
<keyword evidence="3" id="KW-0285">Flavoprotein</keyword>
<evidence type="ECO:0000313" key="15">
    <source>
        <dbReference type="EMBL" id="KAJ3491972.1"/>
    </source>
</evidence>
<dbReference type="Gene3D" id="3.40.50.620">
    <property type="entry name" value="HUPs"/>
    <property type="match status" value="1"/>
</dbReference>
<keyword evidence="9" id="KW-0067">ATP-binding</keyword>
<reference evidence="15" key="1">
    <citation type="submission" date="2022-07" db="EMBL/GenBank/DDBJ databases">
        <title>Genome Sequence of Physisporinus lineatus.</title>
        <authorList>
            <person name="Buettner E."/>
        </authorList>
    </citation>
    <scope>NUCLEOTIDE SEQUENCE</scope>
    <source>
        <strain evidence="15">VT162</strain>
    </source>
</reference>
<evidence type="ECO:0000256" key="12">
    <source>
        <dbReference type="ARBA" id="ARBA00049494"/>
    </source>
</evidence>
<name>A0AAD5VEK6_9APHY</name>
<comment type="catalytic activity">
    <reaction evidence="12">
        <text>FMN + ATP + H(+) = FAD + diphosphate</text>
        <dbReference type="Rhea" id="RHEA:17237"/>
        <dbReference type="ChEBI" id="CHEBI:15378"/>
        <dbReference type="ChEBI" id="CHEBI:30616"/>
        <dbReference type="ChEBI" id="CHEBI:33019"/>
        <dbReference type="ChEBI" id="CHEBI:57692"/>
        <dbReference type="ChEBI" id="CHEBI:58210"/>
        <dbReference type="EC" id="2.7.7.2"/>
    </reaction>
</comment>
<comment type="pathway">
    <text evidence="1">Cofactor biosynthesis; FAD biosynthesis; FAD from FMN: step 1/1.</text>
</comment>
<keyword evidence="8" id="KW-0274">FAD</keyword>
<feature type="domain" description="Phosphoadenosine phosphosulphate reductase" evidence="14">
    <location>
        <begin position="44"/>
        <end position="116"/>
    </location>
</feature>
<evidence type="ECO:0000256" key="5">
    <source>
        <dbReference type="ARBA" id="ARBA00022679"/>
    </source>
</evidence>
<keyword evidence="5" id="KW-0808">Transferase</keyword>
<evidence type="ECO:0000256" key="2">
    <source>
        <dbReference type="ARBA" id="ARBA00012393"/>
    </source>
</evidence>
<dbReference type="EC" id="2.7.7.2" evidence="2"/>
<dbReference type="Pfam" id="PF01507">
    <property type="entry name" value="PAPS_reduct"/>
    <property type="match status" value="2"/>
</dbReference>
<evidence type="ECO:0000256" key="9">
    <source>
        <dbReference type="ARBA" id="ARBA00022840"/>
    </source>
</evidence>
<accession>A0AAD5VEK6</accession>
<evidence type="ECO:0000256" key="13">
    <source>
        <dbReference type="SAM" id="MobiDB-lite"/>
    </source>
</evidence>
<evidence type="ECO:0000256" key="7">
    <source>
        <dbReference type="ARBA" id="ARBA00022741"/>
    </source>
</evidence>
<evidence type="ECO:0000256" key="3">
    <source>
        <dbReference type="ARBA" id="ARBA00022630"/>
    </source>
</evidence>
<evidence type="ECO:0000256" key="10">
    <source>
        <dbReference type="ARBA" id="ARBA00031145"/>
    </source>
</evidence>
<dbReference type="Proteomes" id="UP001212997">
    <property type="component" value="Unassembled WGS sequence"/>
</dbReference>
<keyword evidence="7" id="KW-0547">Nucleotide-binding</keyword>
<evidence type="ECO:0000256" key="4">
    <source>
        <dbReference type="ARBA" id="ARBA00022643"/>
    </source>
</evidence>
<dbReference type="GO" id="GO:0006747">
    <property type="term" value="P:FAD biosynthetic process"/>
    <property type="evidence" value="ECO:0007669"/>
    <property type="project" value="TreeGrafter"/>
</dbReference>
<dbReference type="PANTHER" id="PTHR23293:SF9">
    <property type="entry name" value="FAD SYNTHASE"/>
    <property type="match status" value="1"/>
</dbReference>
<proteinExistence type="predicted"/>
<keyword evidence="6" id="KW-0548">Nucleotidyltransferase</keyword>
<evidence type="ECO:0000259" key="14">
    <source>
        <dbReference type="Pfam" id="PF01507"/>
    </source>
</evidence>
<gene>
    <name evidence="15" type="ORF">NLI96_g274</name>
</gene>
<evidence type="ECO:0000313" key="16">
    <source>
        <dbReference type="Proteomes" id="UP001212997"/>
    </source>
</evidence>
<feature type="region of interest" description="Disordered" evidence="13">
    <location>
        <begin position="280"/>
        <end position="302"/>
    </location>
</feature>
<organism evidence="15 16">
    <name type="scientific">Meripilus lineatus</name>
    <dbReference type="NCBI Taxonomy" id="2056292"/>
    <lineage>
        <taxon>Eukaryota</taxon>
        <taxon>Fungi</taxon>
        <taxon>Dikarya</taxon>
        <taxon>Basidiomycota</taxon>
        <taxon>Agaricomycotina</taxon>
        <taxon>Agaricomycetes</taxon>
        <taxon>Polyporales</taxon>
        <taxon>Meripilaceae</taxon>
        <taxon>Meripilus</taxon>
    </lineage>
</organism>
<protein>
    <recommendedName>
        <fullName evidence="2">FAD synthase</fullName>
        <ecNumber evidence="2">2.7.7.2</ecNumber>
    </recommendedName>
    <alternativeName>
        <fullName evidence="10">FAD pyrophosphorylase</fullName>
    </alternativeName>
    <alternativeName>
        <fullName evidence="11">FMN adenylyltransferase</fullName>
    </alternativeName>
</protein>
<keyword evidence="4" id="KW-0288">FMN</keyword>
<keyword evidence="16" id="KW-1185">Reference proteome</keyword>
<feature type="compositionally biased region" description="Low complexity" evidence="13">
    <location>
        <begin position="280"/>
        <end position="295"/>
    </location>
</feature>
<dbReference type="GO" id="GO:0005524">
    <property type="term" value="F:ATP binding"/>
    <property type="evidence" value="ECO:0007669"/>
    <property type="project" value="UniProtKB-KW"/>
</dbReference>
<sequence>MNYHDIADKVYALASSPEDPLASLILESLNVIDDALGAFGPEHISISFNGGKDCTVLLHLLAASLGHRTPPTSSLVPLQAVYIPVASPFPTLEKFIEQTSSAYNLTLFKCTNPEPELPVESVTQPVTPSASTLNLNMSALSVSTINGTNDGRAGNLGHGKRAKGGEGMKNALCVYKEKFPHVRAIFIGTRRSDPHGSKLSFRNPTDQGWPEFERINPIINWSYSDIWDFLRRLNVPYCCLYDEGYTSLGSTYNTFRNPALKIEPSWDTSSSNLSIITSSSATTTTSSSPVTPITSDQLPSSQLNGKASHIEIDIPSFPDNLEMITTDSDEVCVGETGCIGKYCPVEDYVTPTSVTPPSFLEERYRPAYELKDGSLERAGRASSSVVDRVEEVGSFA</sequence>
<dbReference type="AlphaFoldDB" id="A0AAD5VEK6"/>
<feature type="domain" description="Phosphoadenosine phosphosulphate reductase" evidence="14">
    <location>
        <begin position="181"/>
        <end position="254"/>
    </location>
</feature>
<dbReference type="SUPFAM" id="SSF52402">
    <property type="entry name" value="Adenine nucleotide alpha hydrolases-like"/>
    <property type="match status" value="1"/>
</dbReference>
<dbReference type="EMBL" id="JANAWD010000004">
    <property type="protein sequence ID" value="KAJ3491972.1"/>
    <property type="molecule type" value="Genomic_DNA"/>
</dbReference>
<dbReference type="PANTHER" id="PTHR23293">
    <property type="entry name" value="FAD SYNTHETASE-RELATED FMN ADENYLYLTRANSFERASE"/>
    <property type="match status" value="1"/>
</dbReference>